<dbReference type="AlphaFoldDB" id="A0AAV2IFQ0"/>
<feature type="compositionally biased region" description="Basic residues" evidence="3">
    <location>
        <begin position="792"/>
        <end position="802"/>
    </location>
</feature>
<dbReference type="SMART" id="SM00060">
    <property type="entry name" value="FN3"/>
    <property type="match status" value="2"/>
</dbReference>
<dbReference type="SUPFAM" id="SSF49265">
    <property type="entry name" value="Fibronectin type III"/>
    <property type="match status" value="1"/>
</dbReference>
<evidence type="ECO:0008006" key="9">
    <source>
        <dbReference type="Google" id="ProtNLM"/>
    </source>
</evidence>
<dbReference type="InterPro" id="IPR036179">
    <property type="entry name" value="Ig-like_dom_sf"/>
</dbReference>
<dbReference type="SUPFAM" id="SSF48726">
    <property type="entry name" value="Immunoglobulin"/>
    <property type="match status" value="2"/>
</dbReference>
<keyword evidence="4" id="KW-1133">Transmembrane helix</keyword>
<dbReference type="EMBL" id="CAXITT010000572">
    <property type="protein sequence ID" value="CAL1543718.1"/>
    <property type="molecule type" value="Genomic_DNA"/>
</dbReference>
<feature type="compositionally biased region" description="Basic and acidic residues" evidence="3">
    <location>
        <begin position="180"/>
        <end position="203"/>
    </location>
</feature>
<keyword evidence="8" id="KW-1185">Reference proteome</keyword>
<dbReference type="CDD" id="cd00063">
    <property type="entry name" value="FN3"/>
    <property type="match status" value="2"/>
</dbReference>
<proteinExistence type="predicted"/>
<dbReference type="Pfam" id="PF00041">
    <property type="entry name" value="fn3"/>
    <property type="match status" value="2"/>
</dbReference>
<evidence type="ECO:0000259" key="6">
    <source>
        <dbReference type="PROSITE" id="PS50853"/>
    </source>
</evidence>
<gene>
    <name evidence="7" type="ORF">GSLYS_00017241001</name>
</gene>
<evidence type="ECO:0000313" key="8">
    <source>
        <dbReference type="Proteomes" id="UP001497497"/>
    </source>
</evidence>
<feature type="compositionally biased region" description="Basic and acidic residues" evidence="3">
    <location>
        <begin position="468"/>
        <end position="481"/>
    </location>
</feature>
<feature type="region of interest" description="Disordered" evidence="3">
    <location>
        <begin position="862"/>
        <end position="891"/>
    </location>
</feature>
<feature type="region of interest" description="Disordered" evidence="3">
    <location>
        <begin position="456"/>
        <end position="481"/>
    </location>
</feature>
<dbReference type="InterPro" id="IPR003961">
    <property type="entry name" value="FN3_dom"/>
</dbReference>
<feature type="region of interest" description="Disordered" evidence="3">
    <location>
        <begin position="787"/>
        <end position="806"/>
    </location>
</feature>
<sequence>MPGMRRHVQVALGADVSLECPSYGHPDANITWSKLGGSLPIGRFNISDLGFIHIESVQYEDTGTYRCSGSGYLGEGGTDQVTLEVHTPPVVQVVRQPGKVVLVGDRVELVCSYGGLPKPSLTWYHNGRELASDNEGSLVLAKVTTADSGIYQCMATNILGTKYGILSLKVSSQLRVQPKATEKVITSDKKPAKPSEDEKDNTQRKKNVRRDRKKNGRRKKPSMRDKRKKKKNGVGAQADAEKPKYAPSVPTVTQLSDRSVMLNWSVPDKGNGQTIKFFKVQFKEMHPEKGPWQTSDAHLTYDIRRFEVANLKVGASYKFRVLAVYEDDDNKNSANTNIFKLKVEPHAQARPPDSPPMIVEATPVVYQENYGIGVKWQYKAESASPIEGFIIFYKPFGSEEEDTEKRVLGAGIRSEVIRDLMANTDYRIQIRSFNMAGQSQFSNLVVKRTKPRGVTTVPDFGPGDLVPEIERSTDAPIGDRRSSETLEQPVILGIVLGALLLALFVLVTMCWWKQRQQKRRNLCNNQQQKFQDQSRCIFADTTHSKPNGGLYPANGSIPVANGHGPPHESHGHMNIDVNPLAEYDVQTNVHGDGRPKQFYGNGMNGNLARCNGEKTCSEVSCQHVGSNHMGCNGELAYMEHQKATYPMQHRTLPLTPNQPLHSFYTEAGSLGRPLNHEYSEPGDHELIHSSGIPHALYNKQNLVHSGGHHGQVRNFDYSWSRAYDQPRLDKASHVSMDRISSCYPAVVDFGVNAYPHQQKRLGTPSPTAHLPAQNFATVPGGLGCNMGNAMHGGKHKRRRKRPNSRDQVLREHAMKDQATNTDLSSNEGTFDFNNYCKSGSSSGSDICGRNCDSSFANNGSLESMDDDSHSAVSSASHGSEPRLAANGLVSL</sequence>
<dbReference type="PANTHER" id="PTHR44170">
    <property type="entry name" value="PROTEIN SIDEKICK"/>
    <property type="match status" value="1"/>
</dbReference>
<dbReference type="SMART" id="SM00409">
    <property type="entry name" value="IG"/>
    <property type="match status" value="2"/>
</dbReference>
<organism evidence="7 8">
    <name type="scientific">Lymnaea stagnalis</name>
    <name type="common">Great pond snail</name>
    <name type="synonym">Helix stagnalis</name>
    <dbReference type="NCBI Taxonomy" id="6523"/>
    <lineage>
        <taxon>Eukaryota</taxon>
        <taxon>Metazoa</taxon>
        <taxon>Spiralia</taxon>
        <taxon>Lophotrochozoa</taxon>
        <taxon>Mollusca</taxon>
        <taxon>Gastropoda</taxon>
        <taxon>Heterobranchia</taxon>
        <taxon>Euthyneura</taxon>
        <taxon>Panpulmonata</taxon>
        <taxon>Hygrophila</taxon>
        <taxon>Lymnaeoidea</taxon>
        <taxon>Lymnaeidae</taxon>
        <taxon>Lymnaea</taxon>
    </lineage>
</organism>
<dbReference type="GO" id="GO:0007399">
    <property type="term" value="P:nervous system development"/>
    <property type="evidence" value="ECO:0007669"/>
    <property type="project" value="TreeGrafter"/>
</dbReference>
<evidence type="ECO:0000256" key="4">
    <source>
        <dbReference type="SAM" id="Phobius"/>
    </source>
</evidence>
<dbReference type="InterPro" id="IPR003599">
    <property type="entry name" value="Ig_sub"/>
</dbReference>
<feature type="domain" description="Fibronectin type-III" evidence="6">
    <location>
        <begin position="246"/>
        <end position="346"/>
    </location>
</feature>
<feature type="region of interest" description="Disordered" evidence="3">
    <location>
        <begin position="177"/>
        <end position="252"/>
    </location>
</feature>
<accession>A0AAV2IFQ0</accession>
<comment type="caution">
    <text evidence="7">The sequence shown here is derived from an EMBL/GenBank/DDBJ whole genome shotgun (WGS) entry which is preliminary data.</text>
</comment>
<dbReference type="InterPro" id="IPR007110">
    <property type="entry name" value="Ig-like_dom"/>
</dbReference>
<dbReference type="PANTHER" id="PTHR44170:SF6">
    <property type="entry name" value="CONTACTIN"/>
    <property type="match status" value="1"/>
</dbReference>
<keyword evidence="4" id="KW-0812">Transmembrane</keyword>
<dbReference type="InterPro" id="IPR003598">
    <property type="entry name" value="Ig_sub2"/>
</dbReference>
<feature type="domain" description="Ig-like" evidence="5">
    <location>
        <begin position="88"/>
        <end position="171"/>
    </location>
</feature>
<evidence type="ECO:0000313" key="7">
    <source>
        <dbReference type="EMBL" id="CAL1543718.1"/>
    </source>
</evidence>
<dbReference type="InterPro" id="IPR013783">
    <property type="entry name" value="Ig-like_fold"/>
</dbReference>
<keyword evidence="2" id="KW-1015">Disulfide bond</keyword>
<protein>
    <recommendedName>
        <fullName evidence="9">Interference hedgehog</fullName>
    </recommendedName>
</protein>
<dbReference type="PROSITE" id="PS50835">
    <property type="entry name" value="IG_LIKE"/>
    <property type="match status" value="2"/>
</dbReference>
<dbReference type="Proteomes" id="UP001497497">
    <property type="component" value="Unassembled WGS sequence"/>
</dbReference>
<reference evidence="7 8" key="1">
    <citation type="submission" date="2024-04" db="EMBL/GenBank/DDBJ databases">
        <authorList>
            <consortium name="Genoscope - CEA"/>
            <person name="William W."/>
        </authorList>
    </citation>
    <scope>NUCLEOTIDE SEQUENCE [LARGE SCALE GENOMIC DNA]</scope>
</reference>
<name>A0AAV2IFQ0_LYMST</name>
<dbReference type="Pfam" id="PF13927">
    <property type="entry name" value="Ig_3"/>
    <property type="match status" value="2"/>
</dbReference>
<dbReference type="Gene3D" id="2.60.40.10">
    <property type="entry name" value="Immunoglobulins"/>
    <property type="match status" value="4"/>
</dbReference>
<keyword evidence="4" id="KW-0472">Membrane</keyword>
<dbReference type="SMART" id="SM00408">
    <property type="entry name" value="IGc2"/>
    <property type="match status" value="2"/>
</dbReference>
<feature type="domain" description="Fibronectin type-III" evidence="6">
    <location>
        <begin position="355"/>
        <end position="452"/>
    </location>
</feature>
<dbReference type="GO" id="GO:0098609">
    <property type="term" value="P:cell-cell adhesion"/>
    <property type="evidence" value="ECO:0007669"/>
    <property type="project" value="TreeGrafter"/>
</dbReference>
<dbReference type="InterPro" id="IPR036116">
    <property type="entry name" value="FN3_sf"/>
</dbReference>
<feature type="transmembrane region" description="Helical" evidence="4">
    <location>
        <begin position="490"/>
        <end position="512"/>
    </location>
</feature>
<feature type="compositionally biased region" description="Basic residues" evidence="3">
    <location>
        <begin position="204"/>
        <end position="232"/>
    </location>
</feature>
<evidence type="ECO:0000256" key="2">
    <source>
        <dbReference type="ARBA" id="ARBA00023157"/>
    </source>
</evidence>
<evidence type="ECO:0000256" key="1">
    <source>
        <dbReference type="ARBA" id="ARBA00022737"/>
    </source>
</evidence>
<evidence type="ECO:0000256" key="3">
    <source>
        <dbReference type="SAM" id="MobiDB-lite"/>
    </source>
</evidence>
<dbReference type="PROSITE" id="PS50853">
    <property type="entry name" value="FN3"/>
    <property type="match status" value="2"/>
</dbReference>
<keyword evidence="1" id="KW-0677">Repeat</keyword>
<evidence type="ECO:0000259" key="5">
    <source>
        <dbReference type="PROSITE" id="PS50835"/>
    </source>
</evidence>
<feature type="domain" description="Ig-like" evidence="5">
    <location>
        <begin position="2"/>
        <end position="84"/>
    </location>
</feature>